<feature type="region of interest" description="Disordered" evidence="1">
    <location>
        <begin position="406"/>
        <end position="448"/>
    </location>
</feature>
<accession>A0ABP5CVV3</accession>
<feature type="compositionally biased region" description="Gly residues" evidence="1">
    <location>
        <begin position="235"/>
        <end position="263"/>
    </location>
</feature>
<evidence type="ECO:0000313" key="2">
    <source>
        <dbReference type="EMBL" id="GAA1969250.1"/>
    </source>
</evidence>
<dbReference type="EMBL" id="BAAANN010000019">
    <property type="protein sequence ID" value="GAA1969250.1"/>
    <property type="molecule type" value="Genomic_DNA"/>
</dbReference>
<gene>
    <name evidence="2" type="ORF">GCM10009754_48190</name>
</gene>
<feature type="region of interest" description="Disordered" evidence="1">
    <location>
        <begin position="234"/>
        <end position="342"/>
    </location>
</feature>
<dbReference type="RefSeq" id="WP_344422955.1">
    <property type="nucleotide sequence ID" value="NZ_BAAANN010000019.1"/>
</dbReference>
<dbReference type="InterPro" id="IPR038332">
    <property type="entry name" value="PPE_sf"/>
</dbReference>
<sequence>MGNDANTAGETLKGAAIGAGTGAAVGSVVPVIGTAAGAVVGGVVGGLVGLMSGGPEAQKAEASFNNRTIDGRQIWEQITQGIGSESLHGGHRAAVDLSKTHDTRSQQIAKLNSEMDAHWVGNSGQAAQNGAHPLGVWLKDSSTNLDNSGKYLGSQATSFDNVHKNVQEIAKDPPEAGFVDGINPMSDKDDQIEEYNKQGQHNVQAFTTYFSESAQNAAGMPKYNAWDGNKFSDTGDGGDFGGGGGPGGSFGGGGVGGGGGGIPEGKFTMPKSEIPNTSHLTDPNDPRFNSDIPKTDIPKTDLPKFDDSTTQAGYTPPSFNTGGLNSNFGPGGGSASFGPGGGGGGGAGDFSGGAFGPGGAGLGAGSATGSGAGAAGAGKGGAMGAGAMGAGKGMAGKAGMAGMGGMAGHGAKGKGQEDEEHQSKYLVGDDPNEIFGTDELTAPPVIGE</sequence>
<comment type="caution">
    <text evidence="2">The sequence shown here is derived from an EMBL/GenBank/DDBJ whole genome shotgun (WGS) entry which is preliminary data.</text>
</comment>
<proteinExistence type="predicted"/>
<feature type="compositionally biased region" description="Polar residues" evidence="1">
    <location>
        <begin position="308"/>
        <end position="321"/>
    </location>
</feature>
<keyword evidence="3" id="KW-1185">Reference proteome</keyword>
<feature type="compositionally biased region" description="Gly residues" evidence="1">
    <location>
        <begin position="329"/>
        <end position="342"/>
    </location>
</feature>
<evidence type="ECO:0008006" key="4">
    <source>
        <dbReference type="Google" id="ProtNLM"/>
    </source>
</evidence>
<dbReference type="Gene3D" id="1.20.1260.20">
    <property type="entry name" value="PPE superfamily"/>
    <property type="match status" value="1"/>
</dbReference>
<name>A0ABP5CVV3_9PSEU</name>
<feature type="compositionally biased region" description="Basic and acidic residues" evidence="1">
    <location>
        <begin position="293"/>
        <end position="307"/>
    </location>
</feature>
<dbReference type="Proteomes" id="UP001501116">
    <property type="component" value="Unassembled WGS sequence"/>
</dbReference>
<reference evidence="3" key="1">
    <citation type="journal article" date="2019" name="Int. J. Syst. Evol. Microbiol.">
        <title>The Global Catalogue of Microorganisms (GCM) 10K type strain sequencing project: providing services to taxonomists for standard genome sequencing and annotation.</title>
        <authorList>
            <consortium name="The Broad Institute Genomics Platform"/>
            <consortium name="The Broad Institute Genome Sequencing Center for Infectious Disease"/>
            <person name="Wu L."/>
            <person name="Ma J."/>
        </authorList>
    </citation>
    <scope>NUCLEOTIDE SEQUENCE [LARGE SCALE GENOMIC DNA]</scope>
    <source>
        <strain evidence="3">JCM 14545</strain>
    </source>
</reference>
<evidence type="ECO:0000313" key="3">
    <source>
        <dbReference type="Proteomes" id="UP001501116"/>
    </source>
</evidence>
<evidence type="ECO:0000256" key="1">
    <source>
        <dbReference type="SAM" id="MobiDB-lite"/>
    </source>
</evidence>
<organism evidence="2 3">
    <name type="scientific">Amycolatopsis minnesotensis</name>
    <dbReference type="NCBI Taxonomy" id="337894"/>
    <lineage>
        <taxon>Bacteria</taxon>
        <taxon>Bacillati</taxon>
        <taxon>Actinomycetota</taxon>
        <taxon>Actinomycetes</taxon>
        <taxon>Pseudonocardiales</taxon>
        <taxon>Pseudonocardiaceae</taxon>
        <taxon>Amycolatopsis</taxon>
    </lineage>
</organism>
<protein>
    <recommendedName>
        <fullName evidence="4">Glycine zipper domain-containing protein</fullName>
    </recommendedName>
</protein>